<reference evidence="8 9" key="1">
    <citation type="journal article" date="2013" name="ISME J.">
        <title>A metabolic model for members of the genus Tetrasphaera involved in enhanced biological phosphorus removal.</title>
        <authorList>
            <person name="Kristiansen R."/>
            <person name="Nguyen H.T.T."/>
            <person name="Saunders A.M."/>
            <person name="Nielsen J.L."/>
            <person name="Wimmer R."/>
            <person name="Le V.Q."/>
            <person name="McIlroy S.J."/>
            <person name="Petrovski S."/>
            <person name="Seviour R.J."/>
            <person name="Calteau A."/>
            <person name="Nielsen K.L."/>
            <person name="Nielsen P.H."/>
        </authorList>
    </citation>
    <scope>NUCLEOTIDE SEQUENCE [LARGE SCALE GENOMIC DNA]</scope>
    <source>
        <strain evidence="8 9">Ben 74</strain>
    </source>
</reference>
<comment type="similarity">
    <text evidence="1">Belongs to the sigma-70 factor family. ECF subfamily.</text>
</comment>
<evidence type="ECO:0000256" key="5">
    <source>
        <dbReference type="ARBA" id="ARBA00023163"/>
    </source>
</evidence>
<dbReference type="CDD" id="cd06171">
    <property type="entry name" value="Sigma70_r4"/>
    <property type="match status" value="1"/>
</dbReference>
<dbReference type="Proteomes" id="UP000035720">
    <property type="component" value="Unassembled WGS sequence"/>
</dbReference>
<feature type="domain" description="RNA polymerase sigma factor 70 region 4 type 2" evidence="7">
    <location>
        <begin position="123"/>
        <end position="174"/>
    </location>
</feature>
<dbReference type="Pfam" id="PF08281">
    <property type="entry name" value="Sigma70_r4_2"/>
    <property type="match status" value="1"/>
</dbReference>
<dbReference type="NCBIfam" id="TIGR02983">
    <property type="entry name" value="SigE-fam_strep"/>
    <property type="match status" value="1"/>
</dbReference>
<gene>
    <name evidence="8" type="ORF">BN13_420046</name>
</gene>
<accession>A0A077MEV7</accession>
<dbReference type="NCBIfam" id="TIGR02937">
    <property type="entry name" value="sigma70-ECF"/>
    <property type="match status" value="1"/>
</dbReference>
<keyword evidence="9" id="KW-1185">Reference proteome</keyword>
<dbReference type="PANTHER" id="PTHR43133:SF50">
    <property type="entry name" value="ECF RNA POLYMERASE SIGMA FACTOR SIGM"/>
    <property type="match status" value="1"/>
</dbReference>
<dbReference type="PANTHER" id="PTHR43133">
    <property type="entry name" value="RNA POLYMERASE ECF-TYPE SIGMA FACTO"/>
    <property type="match status" value="1"/>
</dbReference>
<evidence type="ECO:0000256" key="2">
    <source>
        <dbReference type="ARBA" id="ARBA00023015"/>
    </source>
</evidence>
<dbReference type="InterPro" id="IPR014284">
    <property type="entry name" value="RNA_pol_sigma-70_dom"/>
</dbReference>
<sequence length="192" mass="21064">MVAVARIPRVGIRRSADAALTELYAAQWAPMVRLAYLLVRDQQVAEDVVQDALISIHRRWDDLADQDRAVAYLRRSVVNGARSVLRHRKVVHEKLAVQAAQEATRLTSPGADEVALGTLGDAAMLRALDSLPRRQREVLVLRYWLDLSEAQIADTLEISPGSVKAHASRAISALRAQLAAQVPAPGAKDDPR</sequence>
<proteinExistence type="inferred from homology"/>
<dbReference type="STRING" id="1193518.BN13_420046"/>
<dbReference type="InterPro" id="IPR013249">
    <property type="entry name" value="RNA_pol_sigma70_r4_t2"/>
</dbReference>
<dbReference type="OrthoDB" id="4864396at2"/>
<keyword evidence="3" id="KW-0731">Sigma factor</keyword>
<evidence type="ECO:0000256" key="3">
    <source>
        <dbReference type="ARBA" id="ARBA00023082"/>
    </source>
</evidence>
<dbReference type="Gene3D" id="1.10.10.10">
    <property type="entry name" value="Winged helix-like DNA-binding domain superfamily/Winged helix DNA-binding domain"/>
    <property type="match status" value="1"/>
</dbReference>
<keyword evidence="5" id="KW-0804">Transcription</keyword>
<keyword evidence="4" id="KW-0238">DNA-binding</keyword>
<evidence type="ECO:0000256" key="1">
    <source>
        <dbReference type="ARBA" id="ARBA00010641"/>
    </source>
</evidence>
<dbReference type="InterPro" id="IPR039425">
    <property type="entry name" value="RNA_pol_sigma-70-like"/>
</dbReference>
<dbReference type="InterPro" id="IPR007627">
    <property type="entry name" value="RNA_pol_sigma70_r2"/>
</dbReference>
<comment type="caution">
    <text evidence="8">The sequence shown here is derived from an EMBL/GenBank/DDBJ whole genome shotgun (WGS) entry which is preliminary data.</text>
</comment>
<dbReference type="EMBL" id="CAJC01000153">
    <property type="protein sequence ID" value="CCI53592.1"/>
    <property type="molecule type" value="Genomic_DNA"/>
</dbReference>
<evidence type="ECO:0000259" key="7">
    <source>
        <dbReference type="Pfam" id="PF08281"/>
    </source>
</evidence>
<dbReference type="InterPro" id="IPR013324">
    <property type="entry name" value="RNA_pol_sigma_r3/r4-like"/>
</dbReference>
<evidence type="ECO:0000313" key="9">
    <source>
        <dbReference type="Proteomes" id="UP000035720"/>
    </source>
</evidence>
<dbReference type="GO" id="GO:0006352">
    <property type="term" value="P:DNA-templated transcription initiation"/>
    <property type="evidence" value="ECO:0007669"/>
    <property type="project" value="InterPro"/>
</dbReference>
<evidence type="ECO:0000259" key="6">
    <source>
        <dbReference type="Pfam" id="PF04542"/>
    </source>
</evidence>
<keyword evidence="2" id="KW-0805">Transcription regulation</keyword>
<evidence type="ECO:0000313" key="8">
    <source>
        <dbReference type="EMBL" id="CCI53592.1"/>
    </source>
</evidence>
<dbReference type="AlphaFoldDB" id="A0A077MEV7"/>
<organism evidence="8 9">
    <name type="scientific">Nostocoides jenkinsii Ben 74</name>
    <dbReference type="NCBI Taxonomy" id="1193518"/>
    <lineage>
        <taxon>Bacteria</taxon>
        <taxon>Bacillati</taxon>
        <taxon>Actinomycetota</taxon>
        <taxon>Actinomycetes</taxon>
        <taxon>Micrococcales</taxon>
        <taxon>Intrasporangiaceae</taxon>
        <taxon>Nostocoides</taxon>
    </lineage>
</organism>
<name>A0A077MEV7_9MICO</name>
<dbReference type="GO" id="GO:0016987">
    <property type="term" value="F:sigma factor activity"/>
    <property type="evidence" value="ECO:0007669"/>
    <property type="project" value="UniProtKB-KW"/>
</dbReference>
<evidence type="ECO:0000256" key="4">
    <source>
        <dbReference type="ARBA" id="ARBA00023125"/>
    </source>
</evidence>
<dbReference type="GO" id="GO:0003677">
    <property type="term" value="F:DNA binding"/>
    <property type="evidence" value="ECO:0007669"/>
    <property type="project" value="UniProtKB-KW"/>
</dbReference>
<dbReference type="Gene3D" id="1.10.1740.10">
    <property type="match status" value="1"/>
</dbReference>
<dbReference type="SUPFAM" id="SSF88659">
    <property type="entry name" value="Sigma3 and sigma4 domains of RNA polymerase sigma factors"/>
    <property type="match status" value="1"/>
</dbReference>
<dbReference type="InterPro" id="IPR013325">
    <property type="entry name" value="RNA_pol_sigma_r2"/>
</dbReference>
<feature type="domain" description="RNA polymerase sigma-70 region 2" evidence="6">
    <location>
        <begin position="32"/>
        <end position="89"/>
    </location>
</feature>
<dbReference type="InterPro" id="IPR036388">
    <property type="entry name" value="WH-like_DNA-bd_sf"/>
</dbReference>
<dbReference type="SUPFAM" id="SSF88946">
    <property type="entry name" value="Sigma2 domain of RNA polymerase sigma factors"/>
    <property type="match status" value="1"/>
</dbReference>
<dbReference type="Pfam" id="PF04542">
    <property type="entry name" value="Sigma70_r2"/>
    <property type="match status" value="1"/>
</dbReference>
<protein>
    <submittedName>
        <fullName evidence="8">Putative RNA polymerase ECF-subfamily sigma factor</fullName>
    </submittedName>
</protein>
<dbReference type="InterPro" id="IPR014325">
    <property type="entry name" value="RNA_pol_sigma-E_actinobac"/>
</dbReference>